<gene>
    <name evidence="1" type="ORF">G17A4.260</name>
</gene>
<organism evidence="1">
    <name type="scientific">Neurospora crassa</name>
    <dbReference type="NCBI Taxonomy" id="5141"/>
    <lineage>
        <taxon>Eukaryota</taxon>
        <taxon>Fungi</taxon>
        <taxon>Dikarya</taxon>
        <taxon>Ascomycota</taxon>
        <taxon>Pezizomycotina</taxon>
        <taxon>Sordariomycetes</taxon>
        <taxon>Sordariomycetidae</taxon>
        <taxon>Sordariales</taxon>
        <taxon>Sordariaceae</taxon>
        <taxon>Neurospora</taxon>
    </lineage>
</organism>
<reference evidence="1" key="2">
    <citation type="submission" date="2004-01" db="EMBL/GenBank/DDBJ databases">
        <authorList>
            <person name="German Neurospora genome project"/>
        </authorList>
    </citation>
    <scope>NUCLEOTIDE SEQUENCE</scope>
</reference>
<proteinExistence type="predicted"/>
<sequence>MAMVKETGTEAEDLRRLSSRSIVRPSGCVVNWRLPLPRRCKRESAMSKMRCATARLIADKHEDIVSDTAKSTGQGLVWLNGSTQSARTAGNTAEWYWVSYELDRIGMRAWPAYCTVSYRAANVGRGLLDVQPQ</sequence>
<evidence type="ECO:0000313" key="1">
    <source>
        <dbReference type="EMBL" id="CAF06161.1"/>
    </source>
</evidence>
<accession>Q6M902</accession>
<dbReference type="AlphaFoldDB" id="Q6M902"/>
<protein>
    <submittedName>
        <fullName evidence="1">Questionable protein</fullName>
    </submittedName>
</protein>
<name>Q6M902_NEUCS</name>
<dbReference type="VEuPathDB" id="FungiDB:NCU03940"/>
<dbReference type="HOGENOM" id="CLU_2067020_0_0_1"/>
<dbReference type="EMBL" id="BX908812">
    <property type="protein sequence ID" value="CAF06161.1"/>
    <property type="molecule type" value="Genomic_DNA"/>
</dbReference>
<reference evidence="1" key="1">
    <citation type="submission" date="2004-01" db="EMBL/GenBank/DDBJ databases">
        <authorList>
            <person name="Schulte U."/>
            <person name="Aign V."/>
            <person name="Hoheisel J."/>
            <person name="Brandt P."/>
            <person name="Fartmann B."/>
            <person name="Holland R."/>
            <person name="Nyakatura G."/>
            <person name="Mewes H.W."/>
            <person name="Mannhaupt G."/>
        </authorList>
    </citation>
    <scope>NUCLEOTIDE SEQUENCE</scope>
</reference>